<keyword evidence="13" id="KW-1185">Reference proteome</keyword>
<name>A0A5P0ZPU0_9LACO</name>
<dbReference type="PANTHER" id="PTHR12589:SF7">
    <property type="entry name" value="6-PYRUVOYL TETRAHYDROBIOPTERIN SYNTHASE"/>
    <property type="match status" value="1"/>
</dbReference>
<proteinExistence type="inferred from homology"/>
<dbReference type="Proteomes" id="UP000414364">
    <property type="component" value="Unassembled WGS sequence"/>
</dbReference>
<dbReference type="Proteomes" id="UP000371423">
    <property type="component" value="Unassembled WGS sequence"/>
</dbReference>
<organism evidence="11 14">
    <name type="scientific">Companilactobacillus halodurans</name>
    <dbReference type="NCBI Taxonomy" id="2584183"/>
    <lineage>
        <taxon>Bacteria</taxon>
        <taxon>Bacillati</taxon>
        <taxon>Bacillota</taxon>
        <taxon>Bacilli</taxon>
        <taxon>Lactobacillales</taxon>
        <taxon>Lactobacillaceae</taxon>
        <taxon>Companilactobacillus</taxon>
    </lineage>
</organism>
<comment type="cofactor">
    <cofactor evidence="1">
        <name>Zn(2+)</name>
        <dbReference type="ChEBI" id="CHEBI:29105"/>
    </cofactor>
</comment>
<dbReference type="GO" id="GO:0070497">
    <property type="term" value="F:6-carboxytetrahydropterin synthase activity"/>
    <property type="evidence" value="ECO:0007669"/>
    <property type="project" value="UniProtKB-EC"/>
</dbReference>
<evidence type="ECO:0000256" key="2">
    <source>
        <dbReference type="ARBA" id="ARBA00005061"/>
    </source>
</evidence>
<dbReference type="EMBL" id="VDFP01000014">
    <property type="protein sequence ID" value="MQS76270.1"/>
    <property type="molecule type" value="Genomic_DNA"/>
</dbReference>
<evidence type="ECO:0000256" key="4">
    <source>
        <dbReference type="ARBA" id="ARBA00012982"/>
    </source>
</evidence>
<evidence type="ECO:0000256" key="5">
    <source>
        <dbReference type="ARBA" id="ARBA00018141"/>
    </source>
</evidence>
<keyword evidence="7" id="KW-0862">Zinc</keyword>
<dbReference type="EMBL" id="VDFO01000004">
    <property type="protein sequence ID" value="MQS96602.1"/>
    <property type="molecule type" value="Genomic_DNA"/>
</dbReference>
<dbReference type="AlphaFoldDB" id="A0A5P0ZPU0"/>
<dbReference type="EC" id="4.1.2.50" evidence="4"/>
<gene>
    <name evidence="12" type="ORF">FHL05_01685</name>
    <name evidence="11" type="ORF">FHL06_07720</name>
</gene>
<dbReference type="InterPro" id="IPR017543">
    <property type="entry name" value="6-PTP_synth-rel_bac"/>
</dbReference>
<evidence type="ECO:0000313" key="11">
    <source>
        <dbReference type="EMBL" id="MQS76270.1"/>
    </source>
</evidence>
<dbReference type="NCBIfam" id="TIGR03112">
    <property type="entry name" value="6_pyr_pter_rel"/>
    <property type="match status" value="1"/>
</dbReference>
<keyword evidence="8" id="KW-0456">Lyase</keyword>
<evidence type="ECO:0000313" key="12">
    <source>
        <dbReference type="EMBL" id="MQS96602.1"/>
    </source>
</evidence>
<protein>
    <recommendedName>
        <fullName evidence="5">6-carboxy-5,6,7,8-tetrahydropterin synthase</fullName>
        <ecNumber evidence="4">4.1.2.50</ecNumber>
    </recommendedName>
    <alternativeName>
        <fullName evidence="9">Queuosine biosynthesis protein QueD</fullName>
    </alternativeName>
</protein>
<evidence type="ECO:0000256" key="7">
    <source>
        <dbReference type="ARBA" id="ARBA00022833"/>
    </source>
</evidence>
<comment type="caution">
    <text evidence="11">The sequence shown here is derived from an EMBL/GenBank/DDBJ whole genome shotgun (WGS) entry which is preliminary data.</text>
</comment>
<evidence type="ECO:0000256" key="6">
    <source>
        <dbReference type="ARBA" id="ARBA00022723"/>
    </source>
</evidence>
<sequence length="123" mass="14461">MSKQYHTYKLKYYVNASHAMRWENGEGKQHNHTWEIVCEIHSKNDHMIVFNDIDNKLQSIFDTFSGKFLNELPYFKTINPAVENVAVWLFNLLNPALEELNAELVRLEVGESPTRAYCIDVRE</sequence>
<dbReference type="UniPathway" id="UPA00391"/>
<accession>A0A5P0ZPU0</accession>
<dbReference type="InterPro" id="IPR038418">
    <property type="entry name" value="6-PTP_synth/QueD_sf"/>
</dbReference>
<dbReference type="PANTHER" id="PTHR12589">
    <property type="entry name" value="PYRUVOYL TETRAHYDROBIOPTERIN SYNTHASE"/>
    <property type="match status" value="1"/>
</dbReference>
<evidence type="ECO:0000313" key="14">
    <source>
        <dbReference type="Proteomes" id="UP000414364"/>
    </source>
</evidence>
<evidence type="ECO:0000313" key="13">
    <source>
        <dbReference type="Proteomes" id="UP000371423"/>
    </source>
</evidence>
<comment type="pathway">
    <text evidence="2">Purine metabolism; 7-cyano-7-deazaguanine biosynthesis.</text>
</comment>
<comment type="catalytic activity">
    <reaction evidence="10">
        <text>7,8-dihydroneopterin 3'-triphosphate + H2O = 6-carboxy-5,6,7,8-tetrahydropterin + triphosphate + acetaldehyde + 2 H(+)</text>
        <dbReference type="Rhea" id="RHEA:27966"/>
        <dbReference type="ChEBI" id="CHEBI:15343"/>
        <dbReference type="ChEBI" id="CHEBI:15377"/>
        <dbReference type="ChEBI" id="CHEBI:15378"/>
        <dbReference type="ChEBI" id="CHEBI:18036"/>
        <dbReference type="ChEBI" id="CHEBI:58462"/>
        <dbReference type="ChEBI" id="CHEBI:61032"/>
        <dbReference type="EC" id="4.1.2.50"/>
    </reaction>
</comment>
<keyword evidence="6" id="KW-0479">Metal-binding</keyword>
<evidence type="ECO:0000256" key="10">
    <source>
        <dbReference type="ARBA" id="ARBA00048807"/>
    </source>
</evidence>
<dbReference type="SUPFAM" id="SSF55620">
    <property type="entry name" value="Tetrahydrobiopterin biosynthesis enzymes-like"/>
    <property type="match status" value="1"/>
</dbReference>
<dbReference type="Gene3D" id="3.30.479.10">
    <property type="entry name" value="6-pyruvoyl tetrahydropterin synthase/QueD"/>
    <property type="match status" value="1"/>
</dbReference>
<dbReference type="OrthoDB" id="9804698at2"/>
<dbReference type="InterPro" id="IPR007115">
    <property type="entry name" value="6-PTP_synth/QueD"/>
</dbReference>
<evidence type="ECO:0000256" key="9">
    <source>
        <dbReference type="ARBA" id="ARBA00031449"/>
    </source>
</evidence>
<evidence type="ECO:0000256" key="1">
    <source>
        <dbReference type="ARBA" id="ARBA00001947"/>
    </source>
</evidence>
<reference evidence="13 14" key="1">
    <citation type="journal article" date="2019" name="Syst. Appl. Microbiol.">
        <title>Polyphasic characterization of two novel Lactobacillus spp. isolated from blown salami packages: Description of Lactobacillus halodurans sp. nov. and Lactobacillus salsicarnum sp. nov.</title>
        <authorList>
            <person name="Schuster J.A."/>
            <person name="Klingl A."/>
            <person name="Vogel R.F."/>
            <person name="Ehrmann M.A."/>
        </authorList>
    </citation>
    <scope>NUCLEOTIDE SEQUENCE [LARGE SCALE GENOMIC DNA]</scope>
    <source>
        <strain evidence="12 13">TMW 1.1920</strain>
        <strain evidence="11 14">TMW 1.2172</strain>
    </source>
</reference>
<comment type="similarity">
    <text evidence="3">Belongs to the PTPS family. QueD subfamily.</text>
</comment>
<dbReference type="GO" id="GO:0046872">
    <property type="term" value="F:metal ion binding"/>
    <property type="evidence" value="ECO:0007669"/>
    <property type="project" value="UniProtKB-KW"/>
</dbReference>
<evidence type="ECO:0000256" key="3">
    <source>
        <dbReference type="ARBA" id="ARBA00008900"/>
    </source>
</evidence>
<evidence type="ECO:0000256" key="8">
    <source>
        <dbReference type="ARBA" id="ARBA00023239"/>
    </source>
</evidence>
<dbReference type="RefSeq" id="WP_153385666.1">
    <property type="nucleotide sequence ID" value="NZ_VDFO01000004.1"/>
</dbReference>
<dbReference type="Pfam" id="PF01242">
    <property type="entry name" value="PTPS"/>
    <property type="match status" value="1"/>
</dbReference>